<gene>
    <name evidence="1" type="ORF">LCGC14_1878240</name>
</gene>
<name>A0A0F9G319_9ZZZZ</name>
<dbReference type="AlphaFoldDB" id="A0A0F9G319"/>
<organism evidence="1">
    <name type="scientific">marine sediment metagenome</name>
    <dbReference type="NCBI Taxonomy" id="412755"/>
    <lineage>
        <taxon>unclassified sequences</taxon>
        <taxon>metagenomes</taxon>
        <taxon>ecological metagenomes</taxon>
    </lineage>
</organism>
<dbReference type="EMBL" id="LAZR01019290">
    <property type="protein sequence ID" value="KKL93078.1"/>
    <property type="molecule type" value="Genomic_DNA"/>
</dbReference>
<sequence length="76" mass="8683">MSTTGWGYFMQGNPKQEEIEEQGSRLSILLNCPVHYPAWGKDIYECKCGVLFPAFVVKGNSDEKLLEHHKEAWRPG</sequence>
<proteinExistence type="predicted"/>
<protein>
    <submittedName>
        <fullName evidence="1">Uncharacterized protein</fullName>
    </submittedName>
</protein>
<accession>A0A0F9G319</accession>
<comment type="caution">
    <text evidence="1">The sequence shown here is derived from an EMBL/GenBank/DDBJ whole genome shotgun (WGS) entry which is preliminary data.</text>
</comment>
<reference evidence="1" key="1">
    <citation type="journal article" date="2015" name="Nature">
        <title>Complex archaea that bridge the gap between prokaryotes and eukaryotes.</title>
        <authorList>
            <person name="Spang A."/>
            <person name="Saw J.H."/>
            <person name="Jorgensen S.L."/>
            <person name="Zaremba-Niedzwiedzka K."/>
            <person name="Martijn J."/>
            <person name="Lind A.E."/>
            <person name="van Eijk R."/>
            <person name="Schleper C."/>
            <person name="Guy L."/>
            <person name="Ettema T.J."/>
        </authorList>
    </citation>
    <scope>NUCLEOTIDE SEQUENCE</scope>
</reference>
<evidence type="ECO:0000313" key="1">
    <source>
        <dbReference type="EMBL" id="KKL93078.1"/>
    </source>
</evidence>